<gene>
    <name evidence="14" type="primary">LOC113788619</name>
</gene>
<accession>A0A6P6XM84</accession>
<dbReference type="SUPFAM" id="SSF52540">
    <property type="entry name" value="P-loop containing nucleoside triphosphate hydrolases"/>
    <property type="match status" value="1"/>
</dbReference>
<dbReference type="PANTHER" id="PTHR11630">
    <property type="entry name" value="DNA REPLICATION LICENSING FACTOR MCM FAMILY MEMBER"/>
    <property type="match status" value="1"/>
</dbReference>
<keyword evidence="6" id="KW-0347">Helicase</keyword>
<dbReference type="Pfam" id="PF17855">
    <property type="entry name" value="MCM_lid"/>
    <property type="match status" value="1"/>
</dbReference>
<dbReference type="InterPro" id="IPR041562">
    <property type="entry name" value="MCM_lid"/>
</dbReference>
<dbReference type="Proteomes" id="UP000515146">
    <property type="component" value="Unplaced"/>
</dbReference>
<comment type="similarity">
    <text evidence="10">Belongs to the MCM family.</text>
</comment>
<dbReference type="Pfam" id="PF14551">
    <property type="entry name" value="MCM_N"/>
    <property type="match status" value="1"/>
</dbReference>
<evidence type="ECO:0000256" key="11">
    <source>
        <dbReference type="SAM" id="MobiDB-lite"/>
    </source>
</evidence>
<evidence type="ECO:0000256" key="5">
    <source>
        <dbReference type="ARBA" id="ARBA00022801"/>
    </source>
</evidence>
<evidence type="ECO:0000256" key="3">
    <source>
        <dbReference type="ARBA" id="ARBA00022705"/>
    </source>
</evidence>
<keyword evidence="7 10" id="KW-0067">ATP-binding</keyword>
<dbReference type="GO" id="GO:1902975">
    <property type="term" value="P:mitotic DNA replication initiation"/>
    <property type="evidence" value="ECO:0007669"/>
    <property type="project" value="TreeGrafter"/>
</dbReference>
<dbReference type="PRINTS" id="PR01657">
    <property type="entry name" value="MCMFAMILY"/>
</dbReference>
<keyword evidence="9" id="KW-0539">Nucleus</keyword>
<feature type="region of interest" description="Disordered" evidence="11">
    <location>
        <begin position="1"/>
        <end position="46"/>
    </location>
</feature>
<dbReference type="SUPFAM" id="SSF50249">
    <property type="entry name" value="Nucleic acid-binding proteins"/>
    <property type="match status" value="1"/>
</dbReference>
<evidence type="ECO:0000313" key="13">
    <source>
        <dbReference type="Proteomes" id="UP000515146"/>
    </source>
</evidence>
<dbReference type="AlphaFoldDB" id="A0A6P6XM84"/>
<evidence type="ECO:0000256" key="9">
    <source>
        <dbReference type="ARBA" id="ARBA00023242"/>
    </source>
</evidence>
<evidence type="ECO:0000256" key="6">
    <source>
        <dbReference type="ARBA" id="ARBA00022806"/>
    </source>
</evidence>
<dbReference type="PROSITE" id="PS00847">
    <property type="entry name" value="MCM_1"/>
    <property type="match status" value="1"/>
</dbReference>
<keyword evidence="13" id="KW-1185">Reference proteome</keyword>
<comment type="subcellular location">
    <subcellularLocation>
        <location evidence="1">Nucleus</location>
    </subcellularLocation>
</comment>
<evidence type="ECO:0000256" key="1">
    <source>
        <dbReference type="ARBA" id="ARBA00004123"/>
    </source>
</evidence>
<name>A0A6P6XM84_DERPT</name>
<dbReference type="Pfam" id="PF17207">
    <property type="entry name" value="MCM_OB"/>
    <property type="match status" value="1"/>
</dbReference>
<keyword evidence="3" id="KW-0235">DNA replication</keyword>
<feature type="compositionally biased region" description="Polar residues" evidence="11">
    <location>
        <begin position="1"/>
        <end position="15"/>
    </location>
</feature>
<dbReference type="FunFam" id="3.40.50.300:FF:001141">
    <property type="entry name" value="DNA helicase"/>
    <property type="match status" value="1"/>
</dbReference>
<evidence type="ECO:0000256" key="7">
    <source>
        <dbReference type="ARBA" id="ARBA00022840"/>
    </source>
</evidence>
<dbReference type="GO" id="GO:0016787">
    <property type="term" value="F:hydrolase activity"/>
    <property type="evidence" value="ECO:0007669"/>
    <property type="project" value="UniProtKB-KW"/>
</dbReference>
<dbReference type="InterPro" id="IPR031327">
    <property type="entry name" value="MCM"/>
</dbReference>
<dbReference type="Gene3D" id="2.20.28.10">
    <property type="match status" value="1"/>
</dbReference>
<evidence type="ECO:0000313" key="14">
    <source>
        <dbReference type="RefSeq" id="XP_027193888.1"/>
    </source>
</evidence>
<organism evidence="13 14">
    <name type="scientific">Dermatophagoides pteronyssinus</name>
    <name type="common">European house dust mite</name>
    <dbReference type="NCBI Taxonomy" id="6956"/>
    <lineage>
        <taxon>Eukaryota</taxon>
        <taxon>Metazoa</taxon>
        <taxon>Ecdysozoa</taxon>
        <taxon>Arthropoda</taxon>
        <taxon>Chelicerata</taxon>
        <taxon>Arachnida</taxon>
        <taxon>Acari</taxon>
        <taxon>Acariformes</taxon>
        <taxon>Sarcoptiformes</taxon>
        <taxon>Astigmata</taxon>
        <taxon>Psoroptidia</taxon>
        <taxon>Analgoidea</taxon>
        <taxon>Pyroglyphidae</taxon>
        <taxon>Dermatophagoidinae</taxon>
        <taxon>Dermatophagoides</taxon>
    </lineage>
</organism>
<dbReference type="InterPro" id="IPR033762">
    <property type="entry name" value="MCM_OB"/>
</dbReference>
<dbReference type="InterPro" id="IPR001208">
    <property type="entry name" value="MCM_dom"/>
</dbReference>
<dbReference type="Gene3D" id="3.40.50.300">
    <property type="entry name" value="P-loop containing nucleotide triphosphate hydrolases"/>
    <property type="match status" value="1"/>
</dbReference>
<dbReference type="InterPro" id="IPR012340">
    <property type="entry name" value="NA-bd_OB-fold"/>
</dbReference>
<keyword evidence="8 10" id="KW-0238">DNA-binding</keyword>
<dbReference type="GO" id="GO:0003697">
    <property type="term" value="F:single-stranded DNA binding"/>
    <property type="evidence" value="ECO:0007669"/>
    <property type="project" value="TreeGrafter"/>
</dbReference>
<dbReference type="SMART" id="SM00350">
    <property type="entry name" value="MCM"/>
    <property type="match status" value="1"/>
</dbReference>
<dbReference type="Pfam" id="PF00493">
    <property type="entry name" value="MCM"/>
    <property type="match status" value="1"/>
</dbReference>
<dbReference type="GO" id="GO:0005524">
    <property type="term" value="F:ATP binding"/>
    <property type="evidence" value="ECO:0007669"/>
    <property type="project" value="UniProtKB-KW"/>
</dbReference>
<dbReference type="EC" id="3.6.4.12" evidence="2"/>
<dbReference type="OrthoDB" id="844at2759"/>
<dbReference type="InterPro" id="IPR027925">
    <property type="entry name" value="MCM_N"/>
</dbReference>
<dbReference type="RefSeq" id="XP_027193888.1">
    <property type="nucleotide sequence ID" value="XM_027338087.1"/>
</dbReference>
<dbReference type="GO" id="GO:0000727">
    <property type="term" value="P:double-strand break repair via break-induced replication"/>
    <property type="evidence" value="ECO:0007669"/>
    <property type="project" value="TreeGrafter"/>
</dbReference>
<proteinExistence type="inferred from homology"/>
<evidence type="ECO:0000256" key="10">
    <source>
        <dbReference type="RuleBase" id="RU004070"/>
    </source>
</evidence>
<dbReference type="GO" id="GO:0017116">
    <property type="term" value="F:single-stranded DNA helicase activity"/>
    <property type="evidence" value="ECO:0007669"/>
    <property type="project" value="TreeGrafter"/>
</dbReference>
<evidence type="ECO:0000256" key="2">
    <source>
        <dbReference type="ARBA" id="ARBA00012551"/>
    </source>
</evidence>
<dbReference type="Gene3D" id="2.40.50.140">
    <property type="entry name" value="Nucleic acid-binding proteins"/>
    <property type="match status" value="1"/>
</dbReference>
<evidence type="ECO:0000259" key="12">
    <source>
        <dbReference type="PROSITE" id="PS50051"/>
    </source>
</evidence>
<dbReference type="GO" id="GO:0042555">
    <property type="term" value="C:MCM complex"/>
    <property type="evidence" value="ECO:0007669"/>
    <property type="project" value="TreeGrafter"/>
</dbReference>
<dbReference type="InterPro" id="IPR018525">
    <property type="entry name" value="MCM_CS"/>
</dbReference>
<sequence>MNNETFNENEAVSSDDNFESEISDYELEDTNHEDLESEGDENEEEEIVDDIDGHDIGYTHQDIKMIDNDPLEENDEDDMLETQAFQIGSMKINIDKPSLNAVEAVRASLVDCLVNEIPQKIPTAYISSFNNEKSIQSLKIIFEGFLWYFQVNESTGVGKYIKLIQQCVYNEDNFLVIDYRDLNEFDQRFTNWLINFPDTVLPFCNEIVLSIAKAINPSVYVKKAIACRISNFPFSLRIREITPGHINKFICVEGICIKRTEASPQLKIVYYKCLICGSEINGPYRITIHAENTIKKICLDCQSKGPFLVSQENTVYENYQQIVLQELTSTIPPGDIPNQFTVELFGSLTNVIKPGDDVLVTGQYEVHQSISLVSKAGFSLFTQTLKANYIQKRKSLRIKDLSPTDIKIFYKLSKHPQIRQKLIKSIAPAVWGNQFIKTALVATLFGGNRKLASEGHNIRGDINVLLIGDPGMGKSQFLKYVEHIFPKTILTTGKGASGVGLTAVVKRNTATGEWSLEAGAFVCADQGICLIDEFDKMTEQDRVSIHEAMEQQSITISKAGIVASLQARCSVIAAANPIGDKYNPTLNLSRNVDLSGPILSRFDIICIIRDKAFPLQDLNLANHVINSHIFAHSANDEKAFLNSQKGIPRWVINDNIIPEEYLTKYIMYARETCFPKLQPQNESKIVNFYTTLRQVTAHSGNMPMTVRNLESLLRISTAFAKMRLSPVSK</sequence>
<dbReference type="PROSITE" id="PS50051">
    <property type="entry name" value="MCM_2"/>
    <property type="match status" value="1"/>
</dbReference>
<dbReference type="Gene3D" id="3.30.1640.10">
    <property type="entry name" value="mini-chromosome maintenance (MCM) complex, chain A, domain 1"/>
    <property type="match status" value="1"/>
</dbReference>
<evidence type="ECO:0000256" key="4">
    <source>
        <dbReference type="ARBA" id="ARBA00022741"/>
    </source>
</evidence>
<dbReference type="InParanoid" id="A0A6P6XM84"/>
<dbReference type="GO" id="GO:0043138">
    <property type="term" value="F:3'-5' DNA helicase activity"/>
    <property type="evidence" value="ECO:0007669"/>
    <property type="project" value="TreeGrafter"/>
</dbReference>
<dbReference type="InterPro" id="IPR027417">
    <property type="entry name" value="P-loop_NTPase"/>
</dbReference>
<dbReference type="KEGG" id="dpte:113788619"/>
<reference evidence="14" key="1">
    <citation type="submission" date="2025-08" db="UniProtKB">
        <authorList>
            <consortium name="RefSeq"/>
        </authorList>
    </citation>
    <scope>IDENTIFICATION</scope>
    <source>
        <strain evidence="14">Airmid</strain>
    </source>
</reference>
<protein>
    <recommendedName>
        <fullName evidence="2">DNA helicase</fullName>
        <ecNumber evidence="2">3.6.4.12</ecNumber>
    </recommendedName>
</protein>
<dbReference type="GO" id="GO:0005634">
    <property type="term" value="C:nucleus"/>
    <property type="evidence" value="ECO:0007669"/>
    <property type="project" value="UniProtKB-SubCell"/>
</dbReference>
<feature type="domain" description="MCM C-terminal AAA(+) ATPase" evidence="12">
    <location>
        <begin position="418"/>
        <end position="624"/>
    </location>
</feature>
<evidence type="ECO:0000256" key="8">
    <source>
        <dbReference type="ARBA" id="ARBA00023125"/>
    </source>
</evidence>
<feature type="compositionally biased region" description="Acidic residues" evidence="11">
    <location>
        <begin position="35"/>
        <end position="46"/>
    </location>
</feature>
<feature type="compositionally biased region" description="Acidic residues" evidence="11">
    <location>
        <begin position="16"/>
        <end position="28"/>
    </location>
</feature>
<dbReference type="PANTHER" id="PTHR11630:SF44">
    <property type="entry name" value="DNA REPLICATION LICENSING FACTOR MCM2"/>
    <property type="match status" value="1"/>
</dbReference>
<keyword evidence="4 10" id="KW-0547">Nucleotide-binding</keyword>
<keyword evidence="5" id="KW-0378">Hydrolase</keyword>